<dbReference type="InterPro" id="IPR025698">
    <property type="entry name" value="2TM_dom"/>
</dbReference>
<comment type="caution">
    <text evidence="3">The sequence shown here is derived from an EMBL/GenBank/DDBJ whole genome shotgun (WGS) entry which is preliminary data.</text>
</comment>
<feature type="transmembrane region" description="Helical" evidence="1">
    <location>
        <begin position="21"/>
        <end position="43"/>
    </location>
</feature>
<keyword evidence="1" id="KW-1133">Transmembrane helix</keyword>
<sequence length="97" mass="11796">MESNFTKEQQYLKARKKVEEIKGFYTHLIVFVVIMPVIIYINLRFVPQFHWFWFSLVGWGMGVFFHWFGVMGMDKLGLGKDWEERKVKEFMNKDTKH</sequence>
<gene>
    <name evidence="3" type="ORF">RQM59_07025</name>
</gene>
<keyword evidence="1" id="KW-0812">Transmembrane</keyword>
<proteinExistence type="predicted"/>
<protein>
    <submittedName>
        <fullName evidence="3">2TM domain-containing protein</fullName>
    </submittedName>
</protein>
<feature type="transmembrane region" description="Helical" evidence="1">
    <location>
        <begin position="49"/>
        <end position="70"/>
    </location>
</feature>
<feature type="domain" description="2TM" evidence="2">
    <location>
        <begin position="13"/>
        <end position="92"/>
    </location>
</feature>
<evidence type="ECO:0000256" key="1">
    <source>
        <dbReference type="SAM" id="Phobius"/>
    </source>
</evidence>
<accession>A0ABU3LEW7</accession>
<evidence type="ECO:0000313" key="3">
    <source>
        <dbReference type="EMBL" id="MDT7832127.1"/>
    </source>
</evidence>
<dbReference type="Pfam" id="PF13239">
    <property type="entry name" value="2TM"/>
    <property type="match status" value="1"/>
</dbReference>
<reference evidence="3 4" key="1">
    <citation type="submission" date="2023-09" db="EMBL/GenBank/DDBJ databases">
        <title>Novel taxa isolated from Blanes Bay.</title>
        <authorList>
            <person name="Rey-Velasco X."/>
            <person name="Lucena T."/>
        </authorList>
    </citation>
    <scope>NUCLEOTIDE SEQUENCE [LARGE SCALE GENOMIC DNA]</scope>
    <source>
        <strain evidence="3 4">S356</strain>
    </source>
</reference>
<name>A0ABU3LEW7_9FLAO</name>
<dbReference type="Proteomes" id="UP001257277">
    <property type="component" value="Unassembled WGS sequence"/>
</dbReference>
<dbReference type="EMBL" id="JAVTTO010000002">
    <property type="protein sequence ID" value="MDT7832127.1"/>
    <property type="molecule type" value="Genomic_DNA"/>
</dbReference>
<keyword evidence="1" id="KW-0472">Membrane</keyword>
<organism evidence="3 4">
    <name type="scientific">Asprobacillus argus</name>
    <dbReference type="NCBI Taxonomy" id="3076534"/>
    <lineage>
        <taxon>Bacteria</taxon>
        <taxon>Pseudomonadati</taxon>
        <taxon>Bacteroidota</taxon>
        <taxon>Flavobacteriia</taxon>
        <taxon>Flavobacteriales</taxon>
        <taxon>Flavobacteriaceae</taxon>
        <taxon>Asprobacillus</taxon>
    </lineage>
</organism>
<keyword evidence="4" id="KW-1185">Reference proteome</keyword>
<dbReference type="RefSeq" id="WP_349241378.1">
    <property type="nucleotide sequence ID" value="NZ_JAVTTO010000002.1"/>
</dbReference>
<evidence type="ECO:0000313" key="4">
    <source>
        <dbReference type="Proteomes" id="UP001257277"/>
    </source>
</evidence>
<evidence type="ECO:0000259" key="2">
    <source>
        <dbReference type="Pfam" id="PF13239"/>
    </source>
</evidence>